<keyword evidence="6" id="KW-1185">Reference proteome</keyword>
<organism evidence="5 6">
    <name type="scientific">Dibothriocephalus latus</name>
    <name type="common">Fish tapeworm</name>
    <name type="synonym">Diphyllobothrium latum</name>
    <dbReference type="NCBI Taxonomy" id="60516"/>
    <lineage>
        <taxon>Eukaryota</taxon>
        <taxon>Metazoa</taxon>
        <taxon>Spiralia</taxon>
        <taxon>Lophotrochozoa</taxon>
        <taxon>Platyhelminthes</taxon>
        <taxon>Cestoda</taxon>
        <taxon>Eucestoda</taxon>
        <taxon>Diphyllobothriidea</taxon>
        <taxon>Diphyllobothriidae</taxon>
        <taxon>Dibothriocephalus</taxon>
    </lineage>
</organism>
<dbReference type="GO" id="GO:0006352">
    <property type="term" value="P:DNA-templated transcription initiation"/>
    <property type="evidence" value="ECO:0007669"/>
    <property type="project" value="InterPro"/>
</dbReference>
<proteinExistence type="inferred from homology"/>
<dbReference type="Proteomes" id="UP000281553">
    <property type="component" value="Unassembled WGS sequence"/>
</dbReference>
<sequence length="166" mass="18349">MFGVSTSSETLSNDYGHFGTDHASFSLPPSSNPPVTEEQGALSSSPIPNPEETQEAEEESSKPTQAGEDDSVVEDVPSMTLTITNVVCMANMRCHLRLKEIARSSVNVEYKALQNVSAYSSSSLSFHPPFLFPHHLAHTCNLLRHSTKYIYLFYCGILVSRTHWGR</sequence>
<evidence type="ECO:0000313" key="5">
    <source>
        <dbReference type="EMBL" id="VDN09954.1"/>
    </source>
</evidence>
<dbReference type="AlphaFoldDB" id="A0A3P7KZN0"/>
<dbReference type="Pfam" id="PF00352">
    <property type="entry name" value="TBP"/>
    <property type="match status" value="1"/>
</dbReference>
<name>A0A3P7KZN0_DIBLA</name>
<dbReference type="GO" id="GO:0003677">
    <property type="term" value="F:DNA binding"/>
    <property type="evidence" value="ECO:0007669"/>
    <property type="project" value="UniProtKB-KW"/>
</dbReference>
<accession>A0A3P7KZN0</accession>
<keyword evidence="2" id="KW-0238">DNA-binding</keyword>
<dbReference type="EMBL" id="UYRU01048140">
    <property type="protein sequence ID" value="VDN09954.1"/>
    <property type="molecule type" value="Genomic_DNA"/>
</dbReference>
<dbReference type="Gene3D" id="3.30.310.10">
    <property type="entry name" value="TATA-Binding Protein"/>
    <property type="match status" value="1"/>
</dbReference>
<dbReference type="InterPro" id="IPR000814">
    <property type="entry name" value="TBP"/>
</dbReference>
<dbReference type="InterPro" id="IPR012295">
    <property type="entry name" value="TBP_dom_sf"/>
</dbReference>
<feature type="compositionally biased region" description="Polar residues" evidence="4">
    <location>
        <begin position="1"/>
        <end position="13"/>
    </location>
</feature>
<feature type="region of interest" description="Disordered" evidence="4">
    <location>
        <begin position="1"/>
        <end position="75"/>
    </location>
</feature>
<protein>
    <submittedName>
        <fullName evidence="5">Uncharacterized protein</fullName>
    </submittedName>
</protein>
<evidence type="ECO:0000256" key="1">
    <source>
        <dbReference type="ARBA" id="ARBA00005560"/>
    </source>
</evidence>
<evidence type="ECO:0000256" key="2">
    <source>
        <dbReference type="ARBA" id="ARBA00023125"/>
    </source>
</evidence>
<keyword evidence="3" id="KW-0804">Transcription</keyword>
<gene>
    <name evidence="5" type="ORF">DILT_LOCUS5785</name>
</gene>
<evidence type="ECO:0000256" key="3">
    <source>
        <dbReference type="ARBA" id="ARBA00023163"/>
    </source>
</evidence>
<evidence type="ECO:0000313" key="6">
    <source>
        <dbReference type="Proteomes" id="UP000281553"/>
    </source>
</evidence>
<dbReference type="SUPFAM" id="SSF55945">
    <property type="entry name" value="TATA-box binding protein-like"/>
    <property type="match status" value="1"/>
</dbReference>
<comment type="similarity">
    <text evidence="1">Belongs to the TBP family.</text>
</comment>
<reference evidence="5 6" key="1">
    <citation type="submission" date="2018-11" db="EMBL/GenBank/DDBJ databases">
        <authorList>
            <consortium name="Pathogen Informatics"/>
        </authorList>
    </citation>
    <scope>NUCLEOTIDE SEQUENCE [LARGE SCALE GENOMIC DNA]</scope>
</reference>
<dbReference type="OrthoDB" id="2127950at2759"/>
<evidence type="ECO:0000256" key="4">
    <source>
        <dbReference type="SAM" id="MobiDB-lite"/>
    </source>
</evidence>